<gene>
    <name evidence="1" type="ORF">NX772_02700</name>
</gene>
<organism evidence="1 2">
    <name type="scientific">Mesomycoplasma molare</name>
    <dbReference type="NCBI Taxonomy" id="171288"/>
    <lineage>
        <taxon>Bacteria</taxon>
        <taxon>Bacillati</taxon>
        <taxon>Mycoplasmatota</taxon>
        <taxon>Mycoplasmoidales</taxon>
        <taxon>Metamycoplasmataceae</taxon>
        <taxon>Mesomycoplasma</taxon>
    </lineage>
</organism>
<dbReference type="NCBIfam" id="NF045836">
    <property type="entry name" value="MMB_0454_fam"/>
    <property type="match status" value="1"/>
</dbReference>
<reference evidence="1" key="1">
    <citation type="submission" date="2022-08" db="EMBL/GenBank/DDBJ databases">
        <title>Complete genome sequence of Mycoplasma molare type strain H 542.</title>
        <authorList>
            <person name="Spergser J."/>
        </authorList>
    </citation>
    <scope>NUCLEOTIDE SEQUENCE</scope>
    <source>
        <strain evidence="1">H 542</strain>
    </source>
</reference>
<dbReference type="EMBL" id="CP103423">
    <property type="protein sequence ID" value="UWD33994.1"/>
    <property type="molecule type" value="Genomic_DNA"/>
</dbReference>
<name>A0ABY5TTK3_9BACT</name>
<keyword evidence="2" id="KW-1185">Reference proteome</keyword>
<evidence type="ECO:0000313" key="1">
    <source>
        <dbReference type="EMBL" id="UWD33994.1"/>
    </source>
</evidence>
<sequence length="106" mass="12201">MNYVIVNYGLNQVYTVYKQAFIQTIKAVFSKNPNVKLENNIEIKFNSTNTNISMILSFFTIENKKDFTTIFNNLINSLKETINLLIGTEPENISLLYKGKIANKKN</sequence>
<evidence type="ECO:0000313" key="2">
    <source>
        <dbReference type="Proteomes" id="UP001058364"/>
    </source>
</evidence>
<dbReference type="InterPro" id="IPR054781">
    <property type="entry name" value="Asp23-rel"/>
</dbReference>
<dbReference type="RefSeq" id="WP_027123394.1">
    <property type="nucleotide sequence ID" value="NZ_CP103423.1"/>
</dbReference>
<accession>A0ABY5TTK3</accession>
<proteinExistence type="predicted"/>
<dbReference type="Proteomes" id="UP001058364">
    <property type="component" value="Chromosome"/>
</dbReference>
<protein>
    <submittedName>
        <fullName evidence="1">Uncharacterized protein</fullName>
    </submittedName>
</protein>